<evidence type="ECO:0000313" key="2">
    <source>
        <dbReference type="Proteomes" id="UP001139971"/>
    </source>
</evidence>
<dbReference type="InterPro" id="IPR001611">
    <property type="entry name" value="Leu-rich_rpt"/>
</dbReference>
<dbReference type="EMBL" id="JAOVZO020000020">
    <property type="protein sequence ID" value="MDC8015228.1"/>
    <property type="molecule type" value="Genomic_DNA"/>
</dbReference>
<dbReference type="Gene3D" id="3.80.10.10">
    <property type="entry name" value="Ribonuclease Inhibitor"/>
    <property type="match status" value="1"/>
</dbReference>
<dbReference type="AlphaFoldDB" id="A0A9X3YQL8"/>
<dbReference type="RefSeq" id="WP_263544242.1">
    <property type="nucleotide sequence ID" value="NZ_JAOVZO020000020.1"/>
</dbReference>
<sequence length="303" mass="33075">MTVNATLDTFFGKPVRDFSHGDRVGDPRAVYRLMQEYEADETQEELLAEFLGQTNLATLDALVIGSWANGPEESPAGYLEALIARRAELPALRALFVGDMTCEDCEISWIIQTNYAPLLAAFPQLETLRIRGAEQLVVPPFAHASLKELAIETGGLPDAVVAGIAQSTLPQLEHLELWLGDENYGFGGSIAPYADLLARIDPSRLTYLGLRNATISDEIAEHVARQPWLGRLHTLDLSMGTLGDRGALALAASPHIAGLKRLDVRHHYIGDAAIAKLRALPLELIIDGAEEEDDGERYVQVSE</sequence>
<protein>
    <submittedName>
        <fullName evidence="1">STM4015 family protein</fullName>
    </submittedName>
</protein>
<dbReference type="Proteomes" id="UP001139971">
    <property type="component" value="Unassembled WGS sequence"/>
</dbReference>
<dbReference type="SUPFAM" id="SSF52047">
    <property type="entry name" value="RNI-like"/>
    <property type="match status" value="1"/>
</dbReference>
<dbReference type="InterPro" id="IPR032675">
    <property type="entry name" value="LRR_dom_sf"/>
</dbReference>
<dbReference type="Pfam" id="PF13516">
    <property type="entry name" value="LRR_6"/>
    <property type="match status" value="1"/>
</dbReference>
<keyword evidence="2" id="KW-1185">Reference proteome</keyword>
<reference evidence="1" key="1">
    <citation type="submission" date="2023-02" db="EMBL/GenBank/DDBJ databases">
        <title>Tahibacter soli sp. nov. isolated from soil.</title>
        <authorList>
            <person name="Baek J.H."/>
            <person name="Lee J.K."/>
            <person name="Choi D.G."/>
            <person name="Jeon C.O."/>
        </authorList>
    </citation>
    <scope>NUCLEOTIDE SEQUENCE</scope>
    <source>
        <strain evidence="1">BL</strain>
    </source>
</reference>
<gene>
    <name evidence="1" type="ORF">OD750_022025</name>
</gene>
<name>A0A9X3YQL8_9GAMM</name>
<dbReference type="NCBIfam" id="NF038076">
    <property type="entry name" value="fam_STM4015"/>
    <property type="match status" value="1"/>
</dbReference>
<comment type="caution">
    <text evidence="1">The sequence shown here is derived from an EMBL/GenBank/DDBJ whole genome shotgun (WGS) entry which is preliminary data.</text>
</comment>
<proteinExistence type="predicted"/>
<evidence type="ECO:0000313" key="1">
    <source>
        <dbReference type="EMBL" id="MDC8015228.1"/>
    </source>
</evidence>
<accession>A0A9X3YQL8</accession>
<organism evidence="1 2">
    <name type="scientific">Tahibacter soli</name>
    <dbReference type="NCBI Taxonomy" id="2983605"/>
    <lineage>
        <taxon>Bacteria</taxon>
        <taxon>Pseudomonadati</taxon>
        <taxon>Pseudomonadota</taxon>
        <taxon>Gammaproteobacteria</taxon>
        <taxon>Lysobacterales</taxon>
        <taxon>Rhodanobacteraceae</taxon>
        <taxon>Tahibacter</taxon>
    </lineage>
</organism>
<dbReference type="InterPro" id="IPR047722">
    <property type="entry name" value="STM4015-like"/>
</dbReference>